<evidence type="ECO:0000313" key="1">
    <source>
        <dbReference type="EMBL" id="PSW16529.1"/>
    </source>
</evidence>
<sequence>MSTLRKYLFCLISNDLQKASIIKNIITDLYPKNSQFYVTSDLSSVNNMKNNILLVDYRAIPTQEITEIDTSVNNNAWLVINIDKTCLLSSVFWIENGFCGALYENQTIVYLSNALKCILEKNEYWYTRKELTDAVKSHRQKHISRNKIIEKNVSQYQLTKKEKNV</sequence>
<gene>
    <name evidence="1" type="ORF">C9J01_05890</name>
</gene>
<accession>A0A2T3NM10</accession>
<proteinExistence type="predicted"/>
<dbReference type="OrthoDB" id="561214at2"/>
<evidence type="ECO:0000313" key="2">
    <source>
        <dbReference type="Proteomes" id="UP000241346"/>
    </source>
</evidence>
<reference evidence="1 2" key="1">
    <citation type="submission" date="2018-03" db="EMBL/GenBank/DDBJ databases">
        <title>Whole genome sequencing of Histamine producing bacteria.</title>
        <authorList>
            <person name="Butler K."/>
        </authorList>
    </citation>
    <scope>NUCLEOTIDE SEQUENCE [LARGE SCALE GENOMIC DNA]</scope>
    <source>
        <strain evidence="1 2">DSM 19138</strain>
    </source>
</reference>
<organism evidence="1 2">
    <name type="scientific">Photobacterium rosenbergii</name>
    <dbReference type="NCBI Taxonomy" id="294936"/>
    <lineage>
        <taxon>Bacteria</taxon>
        <taxon>Pseudomonadati</taxon>
        <taxon>Pseudomonadota</taxon>
        <taxon>Gammaproteobacteria</taxon>
        <taxon>Vibrionales</taxon>
        <taxon>Vibrionaceae</taxon>
        <taxon>Photobacterium</taxon>
    </lineage>
</organism>
<dbReference type="AlphaFoldDB" id="A0A2T3NM10"/>
<name>A0A2T3NM10_9GAMM</name>
<comment type="caution">
    <text evidence="1">The sequence shown here is derived from an EMBL/GenBank/DDBJ whole genome shotgun (WGS) entry which is preliminary data.</text>
</comment>
<dbReference type="RefSeq" id="WP_107297151.1">
    <property type="nucleotide sequence ID" value="NZ_PYMB01000001.1"/>
</dbReference>
<dbReference type="EMBL" id="PYMB01000001">
    <property type="protein sequence ID" value="PSW16529.1"/>
    <property type="molecule type" value="Genomic_DNA"/>
</dbReference>
<dbReference type="Proteomes" id="UP000241346">
    <property type="component" value="Unassembled WGS sequence"/>
</dbReference>
<dbReference type="Gene3D" id="3.40.50.2300">
    <property type="match status" value="1"/>
</dbReference>
<protein>
    <submittedName>
        <fullName evidence="1">Uncharacterized protein</fullName>
    </submittedName>
</protein>